<organism evidence="3 4">
    <name type="scientific">SAR92 clade bacterium</name>
    <dbReference type="NCBI Taxonomy" id="2315479"/>
    <lineage>
        <taxon>Bacteria</taxon>
        <taxon>Pseudomonadati</taxon>
        <taxon>Pseudomonadota</taxon>
        <taxon>Gammaproteobacteria</taxon>
        <taxon>Cellvibrionales</taxon>
        <taxon>Porticoccaceae</taxon>
        <taxon>SAR92 clade</taxon>
    </lineage>
</organism>
<dbReference type="Proteomes" id="UP000315889">
    <property type="component" value="Unassembled WGS sequence"/>
</dbReference>
<keyword evidence="1 3" id="KW-0378">Hydrolase</keyword>
<protein>
    <submittedName>
        <fullName evidence="3">Alpha/beta hydrolase</fullName>
    </submittedName>
</protein>
<name>A0A520MF04_9GAMM</name>
<evidence type="ECO:0000256" key="1">
    <source>
        <dbReference type="ARBA" id="ARBA00022801"/>
    </source>
</evidence>
<evidence type="ECO:0000313" key="4">
    <source>
        <dbReference type="Proteomes" id="UP000315889"/>
    </source>
</evidence>
<dbReference type="SUPFAM" id="SSF53474">
    <property type="entry name" value="alpha/beta-Hydrolases"/>
    <property type="match status" value="1"/>
</dbReference>
<dbReference type="InterPro" id="IPR050300">
    <property type="entry name" value="GDXG_lipolytic_enzyme"/>
</dbReference>
<dbReference type="InterPro" id="IPR029058">
    <property type="entry name" value="AB_hydrolase_fold"/>
</dbReference>
<dbReference type="GO" id="GO:0016787">
    <property type="term" value="F:hydrolase activity"/>
    <property type="evidence" value="ECO:0007669"/>
    <property type="project" value="UniProtKB-KW"/>
</dbReference>
<evidence type="ECO:0000259" key="2">
    <source>
        <dbReference type="Pfam" id="PF07859"/>
    </source>
</evidence>
<proteinExistence type="predicted"/>
<evidence type="ECO:0000313" key="3">
    <source>
        <dbReference type="EMBL" id="RZO19807.1"/>
    </source>
</evidence>
<feature type="domain" description="Alpha/beta hydrolase fold-3" evidence="2">
    <location>
        <begin position="82"/>
        <end position="293"/>
    </location>
</feature>
<dbReference type="EMBL" id="SHBP01000008">
    <property type="protein sequence ID" value="RZO19807.1"/>
    <property type="molecule type" value="Genomic_DNA"/>
</dbReference>
<gene>
    <name evidence="3" type="ORF">EVB03_06645</name>
</gene>
<accession>A0A520MF04</accession>
<comment type="caution">
    <text evidence="3">The sequence shown here is derived from an EMBL/GenBank/DDBJ whole genome shotgun (WGS) entry which is preliminary data.</text>
</comment>
<reference evidence="3 4" key="1">
    <citation type="submission" date="2019-02" db="EMBL/GenBank/DDBJ databases">
        <title>Prokaryotic population dynamics and viral predation in marine succession experiment using metagenomics: the confinement effect.</title>
        <authorList>
            <person name="Haro-Moreno J.M."/>
            <person name="Rodriguez-Valera F."/>
            <person name="Lopez-Perez M."/>
        </authorList>
    </citation>
    <scope>NUCLEOTIDE SEQUENCE [LARGE SCALE GENOMIC DNA]</scope>
    <source>
        <strain evidence="3">MED-G170</strain>
    </source>
</reference>
<dbReference type="PANTHER" id="PTHR48081:SF8">
    <property type="entry name" value="ALPHA_BETA HYDROLASE FOLD-3 DOMAIN-CONTAINING PROTEIN-RELATED"/>
    <property type="match status" value="1"/>
</dbReference>
<dbReference type="PANTHER" id="PTHR48081">
    <property type="entry name" value="AB HYDROLASE SUPERFAMILY PROTEIN C4A8.06C"/>
    <property type="match status" value="1"/>
</dbReference>
<sequence length="320" mass="35114">MDLKLVDPELIPALDAIPEFDIWADLTVTRQVSLQRSQAIAATLAPISSVTTSDYHVQQDSDDSVPVRVYRPVGHKENLPALLWIHGGGYCFGSMEGDDYSVKRMVEEIGCVVISVDYRLAPEFSFPVPLNDCYAALLWVFDNAHMLKIDKSSIAIGGISAGGGLAAGLALLARDRAEVSVVFQALLCPMIDNNNTSDSSFSVTDKRIWNRQSNLQGWMYYLGLQKTSEQEPYAASKYAAPSHASDLHGLPPAYIGVGSVDLFLDENRHYAERLNASGVTTQFEVFPGGFHAFEFYVPDAAISRLARDTHYSAIKRGLFG</sequence>
<dbReference type="Pfam" id="PF07859">
    <property type="entry name" value="Abhydrolase_3"/>
    <property type="match status" value="1"/>
</dbReference>
<dbReference type="InterPro" id="IPR013094">
    <property type="entry name" value="AB_hydrolase_3"/>
</dbReference>
<dbReference type="Gene3D" id="3.40.50.1820">
    <property type="entry name" value="alpha/beta hydrolase"/>
    <property type="match status" value="1"/>
</dbReference>
<dbReference type="AlphaFoldDB" id="A0A520MF04"/>